<dbReference type="KEGG" id="tatv:25786189"/>
<accession>G9NTG5</accession>
<evidence type="ECO:0000313" key="3">
    <source>
        <dbReference type="Proteomes" id="UP000005426"/>
    </source>
</evidence>
<name>G9NTG5_HYPAI</name>
<sequence>MGHNHSPQDTAHLNVAMDEDNAQGAPHLNEAMDEDNVQDAPLSEAMDEDKDDIYLADADSDGSTVKMDFDTPSVESNDPMAFSVDSLDSTVDLDGDGFFLGTQDRSAFYDDRGFLLSSSANRTSRRSPSCRTAEAHSPPNIPPGLSFLSQPSSAVSDLLNDGSNNLSSVLSRGLSIGPAQADDIANRLSANSLSFGLDNSLPNLFTNSESSRSIDQLGEQLNDLSINHPSENEPSNDSHKAPSCIASDTGFDEFGMELMRWFKPSQIQGIPPDRLLVYNTRKQFSHLRKLKPHNFPFLSAGDTWVDEGTIVISIAAHERADGQMPVA</sequence>
<evidence type="ECO:0000313" key="2">
    <source>
        <dbReference type="EMBL" id="EHK46007.1"/>
    </source>
</evidence>
<dbReference type="AlphaFoldDB" id="G9NTG5"/>
<dbReference type="HOGENOM" id="CLU_850088_0_0_1"/>
<keyword evidence="3" id="KW-1185">Reference proteome</keyword>
<dbReference type="OrthoDB" id="10389053at2759"/>
<protein>
    <submittedName>
        <fullName evidence="2">Uncharacterized protein</fullName>
    </submittedName>
</protein>
<reference evidence="2 3" key="1">
    <citation type="journal article" date="2011" name="Genome Biol.">
        <title>Comparative genome sequence analysis underscores mycoparasitism as the ancestral life style of Trichoderma.</title>
        <authorList>
            <person name="Kubicek C.P."/>
            <person name="Herrera-Estrella A."/>
            <person name="Seidl-Seiboth V."/>
            <person name="Martinez D.A."/>
            <person name="Druzhinina I.S."/>
            <person name="Thon M."/>
            <person name="Zeilinger S."/>
            <person name="Casas-Flores S."/>
            <person name="Horwitz B.A."/>
            <person name="Mukherjee P.K."/>
            <person name="Mukherjee M."/>
            <person name="Kredics L."/>
            <person name="Alcaraz L.D."/>
            <person name="Aerts A."/>
            <person name="Antal Z."/>
            <person name="Atanasova L."/>
            <person name="Cervantes-Badillo M.G."/>
            <person name="Challacombe J."/>
            <person name="Chertkov O."/>
            <person name="McCluskey K."/>
            <person name="Coulpier F."/>
            <person name="Deshpande N."/>
            <person name="von Doehren H."/>
            <person name="Ebbole D.J."/>
            <person name="Esquivel-Naranjo E.U."/>
            <person name="Fekete E."/>
            <person name="Flipphi M."/>
            <person name="Glaser F."/>
            <person name="Gomez-Rodriguez E.Y."/>
            <person name="Gruber S."/>
            <person name="Han C."/>
            <person name="Henrissat B."/>
            <person name="Hermosa R."/>
            <person name="Hernandez-Onate M."/>
            <person name="Karaffa L."/>
            <person name="Kosti I."/>
            <person name="Le Crom S."/>
            <person name="Lindquist E."/>
            <person name="Lucas S."/>
            <person name="Luebeck M."/>
            <person name="Luebeck P.S."/>
            <person name="Margeot A."/>
            <person name="Metz B."/>
            <person name="Misra M."/>
            <person name="Nevalainen H."/>
            <person name="Omann M."/>
            <person name="Packer N."/>
            <person name="Perrone G."/>
            <person name="Uresti-Rivera E.E."/>
            <person name="Salamov A."/>
            <person name="Schmoll M."/>
            <person name="Seiboth B."/>
            <person name="Shapiro H."/>
            <person name="Sukno S."/>
            <person name="Tamayo-Ramos J.A."/>
            <person name="Tisch D."/>
            <person name="Wiest A."/>
            <person name="Wilkinson H.H."/>
            <person name="Zhang M."/>
            <person name="Coutinho P.M."/>
            <person name="Kenerley C.M."/>
            <person name="Monte E."/>
            <person name="Baker S.E."/>
            <person name="Grigoriev I.V."/>
        </authorList>
    </citation>
    <scope>NUCLEOTIDE SEQUENCE [LARGE SCALE GENOMIC DNA]</scope>
    <source>
        <strain evidence="3">ATCC 20476 / IMI 206040</strain>
    </source>
</reference>
<dbReference type="GeneID" id="25786189"/>
<comment type="caution">
    <text evidence="2">The sequence shown here is derived from an EMBL/GenBank/DDBJ whole genome shotgun (WGS) entry which is preliminary data.</text>
</comment>
<feature type="region of interest" description="Disordered" evidence="1">
    <location>
        <begin position="120"/>
        <end position="149"/>
    </location>
</feature>
<feature type="region of interest" description="Disordered" evidence="1">
    <location>
        <begin position="224"/>
        <end position="246"/>
    </location>
</feature>
<organism evidence="2 3">
    <name type="scientific">Hypocrea atroviridis (strain ATCC 20476 / IMI 206040)</name>
    <name type="common">Trichoderma atroviride</name>
    <dbReference type="NCBI Taxonomy" id="452589"/>
    <lineage>
        <taxon>Eukaryota</taxon>
        <taxon>Fungi</taxon>
        <taxon>Dikarya</taxon>
        <taxon>Ascomycota</taxon>
        <taxon>Pezizomycotina</taxon>
        <taxon>Sordariomycetes</taxon>
        <taxon>Hypocreomycetidae</taxon>
        <taxon>Hypocreales</taxon>
        <taxon>Hypocreaceae</taxon>
        <taxon>Trichoderma</taxon>
    </lineage>
</organism>
<evidence type="ECO:0000256" key="1">
    <source>
        <dbReference type="SAM" id="MobiDB-lite"/>
    </source>
</evidence>
<proteinExistence type="predicted"/>
<feature type="compositionally biased region" description="Polar residues" evidence="1">
    <location>
        <begin position="224"/>
        <end position="235"/>
    </location>
</feature>
<dbReference type="Proteomes" id="UP000005426">
    <property type="component" value="Unassembled WGS sequence"/>
</dbReference>
<gene>
    <name evidence="2" type="ORF">TRIATDRAFT_88613</name>
</gene>
<feature type="compositionally biased region" description="Polar residues" evidence="1">
    <location>
        <begin position="120"/>
        <end position="130"/>
    </location>
</feature>
<dbReference type="EMBL" id="ABDG02000023">
    <property type="protein sequence ID" value="EHK46007.1"/>
    <property type="molecule type" value="Genomic_DNA"/>
</dbReference>